<dbReference type="PANTHER" id="PTHR31920">
    <property type="entry name" value="B3 DOMAIN-CONTAINING"/>
    <property type="match status" value="1"/>
</dbReference>
<dbReference type="PROSITE" id="PS50863">
    <property type="entry name" value="B3"/>
    <property type="match status" value="1"/>
</dbReference>
<comment type="caution">
    <text evidence="8">The sequence shown here is derived from an EMBL/GenBank/DDBJ whole genome shotgun (WGS) entry which is preliminary data.</text>
</comment>
<dbReference type="Gene3D" id="2.40.330.10">
    <property type="entry name" value="DNA-binding pseudobarrel domain"/>
    <property type="match status" value="1"/>
</dbReference>
<dbReference type="EMBL" id="JASCZI010030300">
    <property type="protein sequence ID" value="MED6120909.1"/>
    <property type="molecule type" value="Genomic_DNA"/>
</dbReference>
<evidence type="ECO:0000313" key="9">
    <source>
        <dbReference type="Proteomes" id="UP001341840"/>
    </source>
</evidence>
<feature type="compositionally biased region" description="Basic and acidic residues" evidence="6">
    <location>
        <begin position="121"/>
        <end position="130"/>
    </location>
</feature>
<reference evidence="8 9" key="1">
    <citation type="journal article" date="2023" name="Plants (Basel)">
        <title>Bridging the Gap: Combining Genomics and Transcriptomics Approaches to Understand Stylosanthes scabra, an Orphan Legume from the Brazilian Caatinga.</title>
        <authorList>
            <person name="Ferreira-Neto J.R.C."/>
            <person name="da Silva M.D."/>
            <person name="Binneck E."/>
            <person name="de Melo N.F."/>
            <person name="da Silva R.H."/>
            <person name="de Melo A.L.T.M."/>
            <person name="Pandolfi V."/>
            <person name="Bustamante F.O."/>
            <person name="Brasileiro-Vidal A.C."/>
            <person name="Benko-Iseppon A.M."/>
        </authorList>
    </citation>
    <scope>NUCLEOTIDE SEQUENCE [LARGE SCALE GENOMIC DNA]</scope>
    <source>
        <tissue evidence="8">Leaves</tissue>
    </source>
</reference>
<dbReference type="InterPro" id="IPR003340">
    <property type="entry name" value="B3_DNA-bd"/>
</dbReference>
<name>A0ABU6RA95_9FABA</name>
<dbReference type="CDD" id="cd10017">
    <property type="entry name" value="B3_DNA"/>
    <property type="match status" value="1"/>
</dbReference>
<dbReference type="InterPro" id="IPR015300">
    <property type="entry name" value="DNA-bd_pseudobarrel_sf"/>
</dbReference>
<evidence type="ECO:0000256" key="3">
    <source>
        <dbReference type="ARBA" id="ARBA00023125"/>
    </source>
</evidence>
<evidence type="ECO:0000256" key="6">
    <source>
        <dbReference type="SAM" id="MobiDB-lite"/>
    </source>
</evidence>
<dbReference type="Pfam" id="PF02362">
    <property type="entry name" value="B3"/>
    <property type="match status" value="1"/>
</dbReference>
<dbReference type="PANTHER" id="PTHR31920:SF108">
    <property type="entry name" value="B3 DOMAIN-CONTAINING TRANSCRIPTION FACTOR VRN1-LIKE"/>
    <property type="match status" value="1"/>
</dbReference>
<evidence type="ECO:0000256" key="2">
    <source>
        <dbReference type="ARBA" id="ARBA00023015"/>
    </source>
</evidence>
<evidence type="ECO:0000256" key="5">
    <source>
        <dbReference type="ARBA" id="ARBA00023242"/>
    </source>
</evidence>
<feature type="region of interest" description="Disordered" evidence="6">
    <location>
        <begin position="115"/>
        <end position="167"/>
    </location>
</feature>
<evidence type="ECO:0000256" key="1">
    <source>
        <dbReference type="ARBA" id="ARBA00004123"/>
    </source>
</evidence>
<dbReference type="SMART" id="SM01019">
    <property type="entry name" value="B3"/>
    <property type="match status" value="1"/>
</dbReference>
<keyword evidence="5" id="KW-0539">Nucleus</keyword>
<keyword evidence="9" id="KW-1185">Reference proteome</keyword>
<comment type="subcellular location">
    <subcellularLocation>
        <location evidence="1">Nucleus</location>
    </subcellularLocation>
</comment>
<evidence type="ECO:0000259" key="7">
    <source>
        <dbReference type="PROSITE" id="PS50863"/>
    </source>
</evidence>
<dbReference type="SUPFAM" id="SSF101936">
    <property type="entry name" value="DNA-binding pseudobarrel domain"/>
    <property type="match status" value="1"/>
</dbReference>
<accession>A0ABU6RA95</accession>
<evidence type="ECO:0000256" key="4">
    <source>
        <dbReference type="ARBA" id="ARBA00023163"/>
    </source>
</evidence>
<gene>
    <name evidence="8" type="ORF">PIB30_025234</name>
</gene>
<sequence>MASSVIRFFKIVLTKSLQDGTLKLPKKFCKKYGDGVPNPAYLKPPDGTEWKIDWTKKDGEILFEKGWKELATYYSLDNGHLLWFEYDGTSKIEVHIFDMSGLEIDYTSNDNSVGISKKQQRLKEKMKAEPEASSPSRDKRLKRTAETTDEEGILDTQKWKQNGNNEETQLKMPTKRCKRPYVDDVFCLGTKGFEALIEAKRFKSENPSFIVKITKANISA</sequence>
<proteinExistence type="predicted"/>
<organism evidence="8 9">
    <name type="scientific">Stylosanthes scabra</name>
    <dbReference type="NCBI Taxonomy" id="79078"/>
    <lineage>
        <taxon>Eukaryota</taxon>
        <taxon>Viridiplantae</taxon>
        <taxon>Streptophyta</taxon>
        <taxon>Embryophyta</taxon>
        <taxon>Tracheophyta</taxon>
        <taxon>Spermatophyta</taxon>
        <taxon>Magnoliopsida</taxon>
        <taxon>eudicotyledons</taxon>
        <taxon>Gunneridae</taxon>
        <taxon>Pentapetalae</taxon>
        <taxon>rosids</taxon>
        <taxon>fabids</taxon>
        <taxon>Fabales</taxon>
        <taxon>Fabaceae</taxon>
        <taxon>Papilionoideae</taxon>
        <taxon>50 kb inversion clade</taxon>
        <taxon>dalbergioids sensu lato</taxon>
        <taxon>Dalbergieae</taxon>
        <taxon>Pterocarpus clade</taxon>
        <taxon>Stylosanthes</taxon>
    </lineage>
</organism>
<keyword evidence="3" id="KW-0238">DNA-binding</keyword>
<dbReference type="InterPro" id="IPR050655">
    <property type="entry name" value="Plant_B3_domain"/>
</dbReference>
<feature type="domain" description="TF-B3" evidence="7">
    <location>
        <begin position="7"/>
        <end position="100"/>
    </location>
</feature>
<evidence type="ECO:0000313" key="8">
    <source>
        <dbReference type="EMBL" id="MED6120909.1"/>
    </source>
</evidence>
<keyword evidence="4" id="KW-0804">Transcription</keyword>
<protein>
    <recommendedName>
        <fullName evidence="7">TF-B3 domain-containing protein</fullName>
    </recommendedName>
</protein>
<dbReference type="Proteomes" id="UP001341840">
    <property type="component" value="Unassembled WGS sequence"/>
</dbReference>
<keyword evidence="2" id="KW-0805">Transcription regulation</keyword>